<keyword evidence="8" id="KW-0456">Lyase</keyword>
<dbReference type="PANTHER" id="PTHR35809">
    <property type="entry name" value="ARCHAETIDYLSERINE DECARBOXYLASE PROENZYME-RELATED"/>
    <property type="match status" value="1"/>
</dbReference>
<evidence type="ECO:0000256" key="3">
    <source>
        <dbReference type="ARBA" id="ARBA00022793"/>
    </source>
</evidence>
<keyword evidence="5" id="KW-0472">Membrane</keyword>
<accession>A0ABT1HW43</accession>
<evidence type="ECO:0000256" key="6">
    <source>
        <dbReference type="ARBA" id="ARBA00023145"/>
    </source>
</evidence>
<dbReference type="PANTHER" id="PTHR35809:SF1">
    <property type="entry name" value="ARCHAETIDYLSERINE DECARBOXYLASE PROENZYME-RELATED"/>
    <property type="match status" value="1"/>
</dbReference>
<feature type="region of interest" description="Disordered" evidence="11">
    <location>
        <begin position="232"/>
        <end position="260"/>
    </location>
</feature>
<evidence type="ECO:0000256" key="5">
    <source>
        <dbReference type="ARBA" id="ARBA00023136"/>
    </source>
</evidence>
<dbReference type="Pfam" id="PF02666">
    <property type="entry name" value="PS_Dcarbxylase"/>
    <property type="match status" value="1"/>
</dbReference>
<proteinExistence type="predicted"/>
<dbReference type="EMBL" id="JAMTCP010000019">
    <property type="protein sequence ID" value="MCP2259737.1"/>
    <property type="molecule type" value="Genomic_DNA"/>
</dbReference>
<feature type="compositionally biased region" description="Basic and acidic residues" evidence="11">
    <location>
        <begin position="237"/>
        <end position="260"/>
    </location>
</feature>
<keyword evidence="4" id="KW-0443">Lipid metabolism</keyword>
<dbReference type="RefSeq" id="WP_253670619.1">
    <property type="nucleotide sequence ID" value="NZ_JAMTCP010000019.1"/>
</dbReference>
<evidence type="ECO:0000256" key="1">
    <source>
        <dbReference type="ARBA" id="ARBA00022475"/>
    </source>
</evidence>
<dbReference type="InterPro" id="IPR033175">
    <property type="entry name" value="PSD-A"/>
</dbReference>
<keyword evidence="2" id="KW-0444">Lipid biosynthesis</keyword>
<evidence type="ECO:0000313" key="13">
    <source>
        <dbReference type="Proteomes" id="UP001205311"/>
    </source>
</evidence>
<name>A0ABT1HW43_STRSD</name>
<evidence type="ECO:0000256" key="2">
    <source>
        <dbReference type="ARBA" id="ARBA00022516"/>
    </source>
</evidence>
<evidence type="ECO:0000256" key="4">
    <source>
        <dbReference type="ARBA" id="ARBA00023098"/>
    </source>
</evidence>
<protein>
    <submittedName>
        <fullName evidence="12">Phosphatidylserine decarboxylase</fullName>
    </submittedName>
</protein>
<keyword evidence="6" id="KW-0865">Zymogen</keyword>
<reference evidence="12 13" key="1">
    <citation type="submission" date="2022-06" db="EMBL/GenBank/DDBJ databases">
        <title>Genomic Encyclopedia of Archaeal and Bacterial Type Strains, Phase II (KMG-II): from individual species to whole genera.</title>
        <authorList>
            <person name="Goeker M."/>
        </authorList>
    </citation>
    <scope>NUCLEOTIDE SEQUENCE [LARGE SCALE GENOMIC DNA]</scope>
    <source>
        <strain evidence="12 13">DSM 40477</strain>
    </source>
</reference>
<evidence type="ECO:0000256" key="10">
    <source>
        <dbReference type="ARBA" id="ARBA00023317"/>
    </source>
</evidence>
<evidence type="ECO:0000313" key="12">
    <source>
        <dbReference type="EMBL" id="MCP2259737.1"/>
    </source>
</evidence>
<keyword evidence="7" id="KW-0594">Phospholipid biosynthesis</keyword>
<dbReference type="Proteomes" id="UP001205311">
    <property type="component" value="Unassembled WGS sequence"/>
</dbReference>
<keyword evidence="1" id="KW-1003">Cell membrane</keyword>
<keyword evidence="10" id="KW-0670">Pyruvate</keyword>
<evidence type="ECO:0000256" key="11">
    <source>
        <dbReference type="SAM" id="MobiDB-lite"/>
    </source>
</evidence>
<dbReference type="InterPro" id="IPR003817">
    <property type="entry name" value="PS_Dcarbxylase"/>
</dbReference>
<evidence type="ECO:0000256" key="8">
    <source>
        <dbReference type="ARBA" id="ARBA00023239"/>
    </source>
</evidence>
<evidence type="ECO:0000256" key="7">
    <source>
        <dbReference type="ARBA" id="ARBA00023209"/>
    </source>
</evidence>
<comment type="caution">
    <text evidence="12">The sequence shown here is derived from an EMBL/GenBank/DDBJ whole genome shotgun (WGS) entry which is preliminary data.</text>
</comment>
<organism evidence="12 13">
    <name type="scientific">Streptoalloteichus tenebrarius (strain ATCC 17920 / DSM 40477 / JCM 4838 / CBS 697.72 / NBRC 16177 / NCIMB 11028 / NRRL B-12390 / A12253. 1 / ISP 5477)</name>
    <name type="common">Streptomyces tenebrarius</name>
    <dbReference type="NCBI Taxonomy" id="1933"/>
    <lineage>
        <taxon>Bacteria</taxon>
        <taxon>Bacillati</taxon>
        <taxon>Actinomycetota</taxon>
        <taxon>Actinomycetes</taxon>
        <taxon>Pseudonocardiales</taxon>
        <taxon>Pseudonocardiaceae</taxon>
        <taxon>Streptoalloteichus</taxon>
    </lineage>
</organism>
<gene>
    <name evidence="12" type="ORF">LX15_003443</name>
</gene>
<keyword evidence="3" id="KW-0210">Decarboxylase</keyword>
<keyword evidence="13" id="KW-1185">Reference proteome</keyword>
<evidence type="ECO:0000256" key="9">
    <source>
        <dbReference type="ARBA" id="ARBA00023264"/>
    </source>
</evidence>
<keyword evidence="9" id="KW-1208">Phospholipid metabolism</keyword>
<sequence>MVKTLEEWVRSDISPYREKPLSWLSQYHFFRDPTRPAYSDPDFFFSPADGVLLYQHLAKPDEPVVDIKGRPYTPRDALCDPAFDRPALVIGIFMTFFDVHVNRVPYSGRLSHRFVEPVSTHNLPMLDMEKNILDDLRVDLAAADYLHRNQRVVNRVHSPRLGQDYYVLQIADQAVNRITPFDPRQNRRCRQGQRFSQIRYGSQCDLVIPLSDRFAFEPVQRTGRHVEAGVDPLVRVRPLDQPDPRDRPDPLDGPEGGRAR</sequence>